<protein>
    <submittedName>
        <fullName evidence="1">Putative LRR containing protein</fullName>
    </submittedName>
</protein>
<organism evidence="1 2">
    <name type="scientific">Trachipleistophora hominis</name>
    <name type="common">Microsporidian parasite</name>
    <dbReference type="NCBI Taxonomy" id="72359"/>
    <lineage>
        <taxon>Eukaryota</taxon>
        <taxon>Fungi</taxon>
        <taxon>Fungi incertae sedis</taxon>
        <taxon>Microsporidia</taxon>
        <taxon>Pleistophoridae</taxon>
        <taxon>Trachipleistophora</taxon>
    </lineage>
</organism>
<dbReference type="OrthoDB" id="10466117at2759"/>
<dbReference type="VEuPathDB" id="MicrosporidiaDB:THOM_1467"/>
<dbReference type="EMBL" id="JH993941">
    <property type="protein sequence ID" value="ELQ75604.1"/>
    <property type="molecule type" value="Genomic_DNA"/>
</dbReference>
<feature type="non-terminal residue" evidence="1">
    <location>
        <position position="1"/>
    </location>
</feature>
<reference evidence="1 2" key="1">
    <citation type="journal article" date="2012" name="PLoS Pathog.">
        <title>The genome of the obligate intracellular parasite Trachipleistophora hominis: new insights into microsporidian genome dynamics and reductive evolution.</title>
        <authorList>
            <person name="Heinz E."/>
            <person name="Williams T.A."/>
            <person name="Nakjang S."/>
            <person name="Noel C.J."/>
            <person name="Swan D.C."/>
            <person name="Goldberg A.V."/>
            <person name="Harris S.R."/>
            <person name="Weinmaier T."/>
            <person name="Markert S."/>
            <person name="Becher D."/>
            <person name="Bernhardt J."/>
            <person name="Dagan T."/>
            <person name="Hacker C."/>
            <person name="Lucocq J.M."/>
            <person name="Schweder T."/>
            <person name="Rattei T."/>
            <person name="Hall N."/>
            <person name="Hirt R.P."/>
            <person name="Embley T.M."/>
        </authorList>
    </citation>
    <scope>NUCLEOTIDE SEQUENCE [LARGE SCALE GENOMIC DNA]</scope>
</reference>
<dbReference type="OMA" id="MRINFRE"/>
<dbReference type="InParanoid" id="L7JVZ8"/>
<keyword evidence="2" id="KW-1185">Reference proteome</keyword>
<dbReference type="Proteomes" id="UP000011185">
    <property type="component" value="Unassembled WGS sequence"/>
</dbReference>
<sequence length="470" mass="54307">VKIANDQVLKITTKYNSLLLKDCVGRSIVPGIQIGVNEHIDLHSTNFIQFYGVEENFYNGRIMRINFREKLLVSHKIRIARLMDLKLCENIGPEFKYGCETLLLFNTNGVIISLDNKFKKIILSHYYQNFLVYYLSYSIYEVVISSCYIDHHILVFGNSTKKIRFYRVNFGNSVVKINHECENIIIKKTIGSFVISNIIRKSSLHGGSLYLHDGVFIFENDLFKTQHSLLLKRVVIGQRTIVRENVNVVNLISVVIRKRAVLKINDDCEILLIDNCDGNLDFSGCTCLKSLTIKNYKFIYHKNIYDNLLSLHLEGLNINTTIRLEENIKTVKLMDVTTGWFGSAKIVVNYEEIYVRNFVGNLDISNLFDCFKKLFTGKTITIAYEMISDKFGRTMFFNNICLEKDYEIPNDVESVILRNFKTNGKAKLKINKTCKYFKLNVYQGCIDVSKMKDIKEVVFIGCLPIFKDNS</sequence>
<name>L7JVZ8_TRAHO</name>
<gene>
    <name evidence="1" type="ORF">THOM_1467</name>
</gene>
<proteinExistence type="predicted"/>
<evidence type="ECO:0000313" key="1">
    <source>
        <dbReference type="EMBL" id="ELQ75604.1"/>
    </source>
</evidence>
<dbReference type="AlphaFoldDB" id="L7JVZ8"/>
<accession>L7JVZ8</accession>
<evidence type="ECO:0000313" key="2">
    <source>
        <dbReference type="Proteomes" id="UP000011185"/>
    </source>
</evidence>
<dbReference type="HOGENOM" id="CLU_046372_0_0_1"/>